<organism evidence="2 3">
    <name type="scientific">Campylobacter rectus RM3267</name>
    <dbReference type="NCBI Taxonomy" id="553218"/>
    <lineage>
        <taxon>Bacteria</taxon>
        <taxon>Pseudomonadati</taxon>
        <taxon>Campylobacterota</taxon>
        <taxon>Epsilonproteobacteria</taxon>
        <taxon>Campylobacterales</taxon>
        <taxon>Campylobacteraceae</taxon>
        <taxon>Campylobacter</taxon>
    </lineage>
</organism>
<dbReference type="Proteomes" id="UP000003082">
    <property type="component" value="Unassembled WGS sequence"/>
</dbReference>
<feature type="transmembrane region" description="Helical" evidence="1">
    <location>
        <begin position="30"/>
        <end position="53"/>
    </location>
</feature>
<keyword evidence="1" id="KW-1133">Transmembrane helix</keyword>
<evidence type="ECO:0000313" key="3">
    <source>
        <dbReference type="Proteomes" id="UP000003082"/>
    </source>
</evidence>
<keyword evidence="1" id="KW-0472">Membrane</keyword>
<dbReference type="AlphaFoldDB" id="B9D451"/>
<gene>
    <name evidence="2" type="ORF">CAMRE0001_2146</name>
</gene>
<dbReference type="EMBL" id="ACFU01000025">
    <property type="protein sequence ID" value="EEF13199.1"/>
    <property type="molecule type" value="Genomic_DNA"/>
</dbReference>
<protein>
    <submittedName>
        <fullName evidence="2">Uncharacterized protein</fullName>
    </submittedName>
</protein>
<keyword evidence="3" id="KW-1185">Reference proteome</keyword>
<comment type="caution">
    <text evidence="2">The sequence shown here is derived from an EMBL/GenBank/DDBJ whole genome shotgun (WGS) entry which is preliminary data.</text>
</comment>
<dbReference type="STRING" id="553218.CAMRE0001_2146"/>
<evidence type="ECO:0000256" key="1">
    <source>
        <dbReference type="SAM" id="Phobius"/>
    </source>
</evidence>
<accession>B9D451</accession>
<sequence length="55" mass="6521">MECDSSVNFSQICRLNARDEGKFAKFRRKFYSFFSLNLPIFAFLRHLFCSLAFEA</sequence>
<reference evidence="2 3" key="1">
    <citation type="submission" date="2008-08" db="EMBL/GenBank/DDBJ databases">
        <authorList>
            <person name="Madupu R."/>
            <person name="Durkin A.S."/>
            <person name="Torralba M."/>
            <person name="Methe B."/>
            <person name="Sutton G.G."/>
            <person name="Strausberg R.L."/>
            <person name="Nelson K.E."/>
        </authorList>
    </citation>
    <scope>NUCLEOTIDE SEQUENCE [LARGE SCALE GENOMIC DNA]</scope>
    <source>
        <strain evidence="2 3">RM3267</strain>
    </source>
</reference>
<evidence type="ECO:0000313" key="2">
    <source>
        <dbReference type="EMBL" id="EEF13199.1"/>
    </source>
</evidence>
<name>B9D451_CAMRE</name>
<keyword evidence="1" id="KW-0812">Transmembrane</keyword>
<proteinExistence type="predicted"/>